<feature type="domain" description="C2H2-type" evidence="10">
    <location>
        <begin position="124"/>
        <end position="153"/>
    </location>
</feature>
<keyword evidence="3" id="KW-0677">Repeat</keyword>
<evidence type="ECO:0000256" key="8">
    <source>
        <dbReference type="ARBA" id="ARBA00023242"/>
    </source>
</evidence>
<dbReference type="GO" id="GO:0006357">
    <property type="term" value="P:regulation of transcription by RNA polymerase II"/>
    <property type="evidence" value="ECO:0007669"/>
    <property type="project" value="TreeGrafter"/>
</dbReference>
<keyword evidence="5" id="KW-0862">Zinc</keyword>
<evidence type="ECO:0000256" key="6">
    <source>
        <dbReference type="ARBA" id="ARBA00023015"/>
    </source>
</evidence>
<dbReference type="VEuPathDB" id="FungiDB:HpaG801336"/>
<dbReference type="InterPro" id="IPR013087">
    <property type="entry name" value="Znf_C2H2_type"/>
</dbReference>
<accession>M4B4Y6</accession>
<dbReference type="AlphaFoldDB" id="M4B4Y6"/>
<dbReference type="HOGENOM" id="CLU_057431_2_0_1"/>
<dbReference type="InterPro" id="IPR036236">
    <property type="entry name" value="Znf_C2H2_sf"/>
</dbReference>
<name>M4B4Y6_HYAAE</name>
<evidence type="ECO:0000313" key="12">
    <source>
        <dbReference type="Proteomes" id="UP000011713"/>
    </source>
</evidence>
<feature type="domain" description="C2H2-type" evidence="10">
    <location>
        <begin position="184"/>
        <end position="214"/>
    </location>
</feature>
<dbReference type="SMART" id="SM00355">
    <property type="entry name" value="ZnF_C2H2"/>
    <property type="match status" value="4"/>
</dbReference>
<dbReference type="PANTHER" id="PTHR46179">
    <property type="entry name" value="ZINC FINGER PROTEIN"/>
    <property type="match status" value="1"/>
</dbReference>
<dbReference type="PROSITE" id="PS00028">
    <property type="entry name" value="ZINC_FINGER_C2H2_1"/>
    <property type="match status" value="4"/>
</dbReference>
<dbReference type="InParanoid" id="M4B4Y6"/>
<keyword evidence="2" id="KW-0479">Metal-binding</keyword>
<evidence type="ECO:0000256" key="1">
    <source>
        <dbReference type="ARBA" id="ARBA00004123"/>
    </source>
</evidence>
<keyword evidence="8" id="KW-0539">Nucleus</keyword>
<feature type="domain" description="C2H2-type" evidence="10">
    <location>
        <begin position="154"/>
        <end position="183"/>
    </location>
</feature>
<evidence type="ECO:0000313" key="11">
    <source>
        <dbReference type="EnsemblProtists" id="HpaP801336"/>
    </source>
</evidence>
<dbReference type="STRING" id="559515.M4B4Y6"/>
<sequence length="297" mass="33232">MITSSSQSGGGKTTCQQQLTVTRAGTSTIAASESEPTSLFNLRDTSEALLHVPQLPTSLTPSRLSTDLNMQHHFQLDTLVISTDMFSHPNTKAFQCPDVRCGRRFNRKYTLTEHMKTHTGERPHVCRARGCGKRFSTSGNLSRHMRLHGAIEPVHCPVADCSSKFMSDIKLAKHMRSHYMPRTHTCKVPECRKSFSTTGNLNRHLKNQHTEQERGQYKLITPASPSLSSICSTPTSQKYGISSMRDSPMGIDQEWVGVSWKLMLDAVELEMPDPFKTACTAPWNPEMLNILSQILLD</sequence>
<dbReference type="EnsemblProtists" id="HpaT801336">
    <property type="protein sequence ID" value="HpaP801336"/>
    <property type="gene ID" value="HpaG801336"/>
</dbReference>
<evidence type="ECO:0000259" key="10">
    <source>
        <dbReference type="PROSITE" id="PS50157"/>
    </source>
</evidence>
<dbReference type="FunFam" id="3.30.160.60:FF:000624">
    <property type="entry name" value="zinc finger protein 697"/>
    <property type="match status" value="1"/>
</dbReference>
<keyword evidence="4 9" id="KW-0863">Zinc-finger</keyword>
<dbReference type="OMA" id="CTCKFMS"/>
<evidence type="ECO:0000256" key="9">
    <source>
        <dbReference type="PROSITE-ProRule" id="PRU00042"/>
    </source>
</evidence>
<keyword evidence="7" id="KW-0804">Transcription</keyword>
<dbReference type="FunFam" id="3.30.160.60:FF:000446">
    <property type="entry name" value="Zinc finger protein"/>
    <property type="match status" value="1"/>
</dbReference>
<proteinExistence type="predicted"/>
<evidence type="ECO:0000256" key="2">
    <source>
        <dbReference type="ARBA" id="ARBA00022723"/>
    </source>
</evidence>
<dbReference type="EMBL" id="JH598325">
    <property type="status" value="NOT_ANNOTATED_CDS"/>
    <property type="molecule type" value="Genomic_DNA"/>
</dbReference>
<dbReference type="Pfam" id="PF00096">
    <property type="entry name" value="zf-C2H2"/>
    <property type="match status" value="3"/>
</dbReference>
<dbReference type="PANTHER" id="PTHR46179:SF13">
    <property type="entry name" value="C2H2-TYPE DOMAIN-CONTAINING PROTEIN"/>
    <property type="match status" value="1"/>
</dbReference>
<evidence type="ECO:0000256" key="4">
    <source>
        <dbReference type="ARBA" id="ARBA00022771"/>
    </source>
</evidence>
<organism evidence="11 12">
    <name type="scientific">Hyaloperonospora arabidopsidis (strain Emoy2)</name>
    <name type="common">Downy mildew agent</name>
    <name type="synonym">Peronospora arabidopsidis</name>
    <dbReference type="NCBI Taxonomy" id="559515"/>
    <lineage>
        <taxon>Eukaryota</taxon>
        <taxon>Sar</taxon>
        <taxon>Stramenopiles</taxon>
        <taxon>Oomycota</taxon>
        <taxon>Peronosporomycetes</taxon>
        <taxon>Peronosporales</taxon>
        <taxon>Peronosporaceae</taxon>
        <taxon>Hyaloperonospora</taxon>
    </lineage>
</organism>
<comment type="subcellular location">
    <subcellularLocation>
        <location evidence="1">Nucleus</location>
    </subcellularLocation>
</comment>
<dbReference type="PROSITE" id="PS50157">
    <property type="entry name" value="ZINC_FINGER_C2H2_2"/>
    <property type="match status" value="4"/>
</dbReference>
<dbReference type="SUPFAM" id="SSF57667">
    <property type="entry name" value="beta-beta-alpha zinc fingers"/>
    <property type="match status" value="2"/>
</dbReference>
<dbReference type="Proteomes" id="UP000011713">
    <property type="component" value="Unassembled WGS sequence"/>
</dbReference>
<dbReference type="eggNOG" id="KOG1721">
    <property type="taxonomic scope" value="Eukaryota"/>
</dbReference>
<reference evidence="12" key="1">
    <citation type="journal article" date="2010" name="Science">
        <title>Signatures of adaptation to obligate biotrophy in the Hyaloperonospora arabidopsidis genome.</title>
        <authorList>
            <person name="Baxter L."/>
            <person name="Tripathy S."/>
            <person name="Ishaque N."/>
            <person name="Boot N."/>
            <person name="Cabral A."/>
            <person name="Kemen E."/>
            <person name="Thines M."/>
            <person name="Ah-Fong A."/>
            <person name="Anderson R."/>
            <person name="Badejoko W."/>
            <person name="Bittner-Eddy P."/>
            <person name="Boore J.L."/>
            <person name="Chibucos M.C."/>
            <person name="Coates M."/>
            <person name="Dehal P."/>
            <person name="Delehaunty K."/>
            <person name="Dong S."/>
            <person name="Downton P."/>
            <person name="Dumas B."/>
            <person name="Fabro G."/>
            <person name="Fronick C."/>
            <person name="Fuerstenberg S.I."/>
            <person name="Fulton L."/>
            <person name="Gaulin E."/>
            <person name="Govers F."/>
            <person name="Hughes L."/>
            <person name="Humphray S."/>
            <person name="Jiang R.H."/>
            <person name="Judelson H."/>
            <person name="Kamoun S."/>
            <person name="Kyung K."/>
            <person name="Meijer H."/>
            <person name="Minx P."/>
            <person name="Morris P."/>
            <person name="Nelson J."/>
            <person name="Phuntumart V."/>
            <person name="Qutob D."/>
            <person name="Rehmany A."/>
            <person name="Rougon-Cardoso A."/>
            <person name="Ryden P."/>
            <person name="Torto-Alalibo T."/>
            <person name="Studholme D."/>
            <person name="Wang Y."/>
            <person name="Win J."/>
            <person name="Wood J."/>
            <person name="Clifton S.W."/>
            <person name="Rogers J."/>
            <person name="Van den Ackerveken G."/>
            <person name="Jones J.D."/>
            <person name="McDowell J.M."/>
            <person name="Beynon J."/>
            <person name="Tyler B.M."/>
        </authorList>
    </citation>
    <scope>NUCLEOTIDE SEQUENCE [LARGE SCALE GENOMIC DNA]</scope>
    <source>
        <strain evidence="12">Emoy2</strain>
    </source>
</reference>
<protein>
    <recommendedName>
        <fullName evidence="10">C2H2-type domain-containing protein</fullName>
    </recommendedName>
</protein>
<reference evidence="11" key="2">
    <citation type="submission" date="2015-06" db="UniProtKB">
        <authorList>
            <consortium name="EnsemblProtists"/>
        </authorList>
    </citation>
    <scope>IDENTIFICATION</scope>
    <source>
        <strain evidence="11">Emoy2</strain>
    </source>
</reference>
<evidence type="ECO:0000256" key="3">
    <source>
        <dbReference type="ARBA" id="ARBA00022737"/>
    </source>
</evidence>
<dbReference type="InterPro" id="IPR051061">
    <property type="entry name" value="Zinc_finger_trans_reg"/>
</dbReference>
<keyword evidence="6" id="KW-0805">Transcription regulation</keyword>
<evidence type="ECO:0000256" key="7">
    <source>
        <dbReference type="ARBA" id="ARBA00023163"/>
    </source>
</evidence>
<feature type="domain" description="C2H2-type" evidence="10">
    <location>
        <begin position="94"/>
        <end position="123"/>
    </location>
</feature>
<evidence type="ECO:0000256" key="5">
    <source>
        <dbReference type="ARBA" id="ARBA00022833"/>
    </source>
</evidence>
<dbReference type="GO" id="GO:0008270">
    <property type="term" value="F:zinc ion binding"/>
    <property type="evidence" value="ECO:0007669"/>
    <property type="project" value="UniProtKB-KW"/>
</dbReference>
<dbReference type="GO" id="GO:0005634">
    <property type="term" value="C:nucleus"/>
    <property type="evidence" value="ECO:0007669"/>
    <property type="project" value="UniProtKB-SubCell"/>
</dbReference>
<dbReference type="Gene3D" id="3.30.160.60">
    <property type="entry name" value="Classic Zinc Finger"/>
    <property type="match status" value="3"/>
</dbReference>
<keyword evidence="12" id="KW-1185">Reference proteome</keyword>